<dbReference type="RefSeq" id="XP_001216476.1">
    <property type="nucleotide sequence ID" value="XM_001216476.1"/>
</dbReference>
<dbReference type="InterPro" id="IPR000172">
    <property type="entry name" value="GMC_OxRdtase_N"/>
</dbReference>
<dbReference type="SUPFAM" id="SSF54373">
    <property type="entry name" value="FAD-linked reductases, C-terminal domain"/>
    <property type="match status" value="1"/>
</dbReference>
<dbReference type="STRING" id="341663.Q0CEM9"/>
<dbReference type="EMBL" id="CH476604">
    <property type="protein sequence ID" value="EAU32117.1"/>
    <property type="molecule type" value="Genomic_DNA"/>
</dbReference>
<dbReference type="OMA" id="PVPNCKH"/>
<comment type="similarity">
    <text evidence="1">Belongs to the GMC oxidoreductase family.</text>
</comment>
<dbReference type="InterPro" id="IPR007867">
    <property type="entry name" value="GMC_OxRtase_C"/>
</dbReference>
<dbReference type="Proteomes" id="UP000007963">
    <property type="component" value="Unassembled WGS sequence"/>
</dbReference>
<protein>
    <recommendedName>
        <fullName evidence="3">Glucose-methanol-choline oxidoreductase N-terminal domain-containing protein</fullName>
    </recommendedName>
</protein>
<dbReference type="VEuPathDB" id="FungiDB:ATEG_07855"/>
<dbReference type="PROSITE" id="PS00624">
    <property type="entry name" value="GMC_OXRED_2"/>
    <property type="match status" value="1"/>
</dbReference>
<evidence type="ECO:0000313" key="4">
    <source>
        <dbReference type="EMBL" id="EAU32117.1"/>
    </source>
</evidence>
<reference evidence="5" key="1">
    <citation type="submission" date="2005-09" db="EMBL/GenBank/DDBJ databases">
        <title>Annotation of the Aspergillus terreus NIH2624 genome.</title>
        <authorList>
            <person name="Birren B.W."/>
            <person name="Lander E.S."/>
            <person name="Galagan J.E."/>
            <person name="Nusbaum C."/>
            <person name="Devon K."/>
            <person name="Henn M."/>
            <person name="Ma L.-J."/>
            <person name="Jaffe D.B."/>
            <person name="Butler J."/>
            <person name="Alvarez P."/>
            <person name="Gnerre S."/>
            <person name="Grabherr M."/>
            <person name="Kleber M."/>
            <person name="Mauceli E.W."/>
            <person name="Brockman W."/>
            <person name="Rounsley S."/>
            <person name="Young S.K."/>
            <person name="LaButti K."/>
            <person name="Pushparaj V."/>
            <person name="DeCaprio D."/>
            <person name="Crawford M."/>
            <person name="Koehrsen M."/>
            <person name="Engels R."/>
            <person name="Montgomery P."/>
            <person name="Pearson M."/>
            <person name="Howarth C."/>
            <person name="Larson L."/>
            <person name="Luoma S."/>
            <person name="White J."/>
            <person name="Alvarado L."/>
            <person name="Kodira C.D."/>
            <person name="Zeng Q."/>
            <person name="Oleary S."/>
            <person name="Yandava C."/>
            <person name="Denning D.W."/>
            <person name="Nierman W.C."/>
            <person name="Milne T."/>
            <person name="Madden K."/>
        </authorList>
    </citation>
    <scope>NUCLEOTIDE SEQUENCE [LARGE SCALE GENOMIC DNA]</scope>
    <source>
        <strain evidence="5">NIH 2624 / FGSC A1156</strain>
    </source>
</reference>
<evidence type="ECO:0000256" key="1">
    <source>
        <dbReference type="ARBA" id="ARBA00010790"/>
    </source>
</evidence>
<dbReference type="PANTHER" id="PTHR11552:SF138">
    <property type="entry name" value="DEHYDROGENASE PKFF-RELATED"/>
    <property type="match status" value="1"/>
</dbReference>
<name>Q0CEM9_ASPTN</name>
<sequence>MWPRLDLKCGSQPQALCWLVSMLHAFVRETPPFSGVNSTANHSAWSPPRVQYGTPGVKASFDYIVVGGGTAGVTLAARLAEANYSVALVEAGDYYEIKFPLMKIPVATAIGVGSDPDAKTPVDWGFIAKGVPGVNHRDIHFARGKCLGGSPNVGAMQRWADLVDDQSYVFDQVLPFFKRTIQFTPPNESLRDENATAEYDADAFEDDAGPVQVSYPNSASSFATWLSLAFESKGFKEAQGFSHGSILGSQFTPFTIGPSHQTRSGSDSFLWNSWTPFLSLYKNTMAKRILFSPQKQAIAVDVQTLLTEYTLAVNKEVILSAGAFQSPQLLMVSGIGPESTLDEYEIEVIVDHPGVGQNLTDHVFFGPTHQVLLETHTRLATDLKYLLREAFKYVTSHTGAFTNAGADYLAFEKLPESARKTLSNRTKSDLAWLTSDWPEVEYFSADVYLGNFSNPILSQPRDGNQYASIAVVLAAPTSRGNITIRSTDTADLPEINLNWLDTETDQEVAVAAFKRARDVFQSEAMRPVLVGDEFFPGSEYQTDEEILDIIRNAAMTLYHPACTCRMGTEDDPMAVAVWKVNVAAFGLRKTG</sequence>
<evidence type="ECO:0000259" key="3">
    <source>
        <dbReference type="PROSITE" id="PS00624"/>
    </source>
</evidence>
<dbReference type="PANTHER" id="PTHR11552">
    <property type="entry name" value="GLUCOSE-METHANOL-CHOLINE GMC OXIDOREDUCTASE"/>
    <property type="match status" value="1"/>
</dbReference>
<dbReference type="SUPFAM" id="SSF51905">
    <property type="entry name" value="FAD/NAD(P)-binding domain"/>
    <property type="match status" value="1"/>
</dbReference>
<dbReference type="InterPro" id="IPR036188">
    <property type="entry name" value="FAD/NAD-bd_sf"/>
</dbReference>
<evidence type="ECO:0000313" key="5">
    <source>
        <dbReference type="Proteomes" id="UP000007963"/>
    </source>
</evidence>
<dbReference type="GeneID" id="4322882"/>
<keyword evidence="2" id="KW-0325">Glycoprotein</keyword>
<dbReference type="OrthoDB" id="269227at2759"/>
<dbReference type="GO" id="GO:0050660">
    <property type="term" value="F:flavin adenine dinucleotide binding"/>
    <property type="evidence" value="ECO:0007669"/>
    <property type="project" value="InterPro"/>
</dbReference>
<accession>Q0CEM9</accession>
<feature type="domain" description="Glucose-methanol-choline oxidoreductase N-terminal" evidence="3">
    <location>
        <begin position="322"/>
        <end position="336"/>
    </location>
</feature>
<dbReference type="GO" id="GO:0016614">
    <property type="term" value="F:oxidoreductase activity, acting on CH-OH group of donors"/>
    <property type="evidence" value="ECO:0007669"/>
    <property type="project" value="InterPro"/>
</dbReference>
<evidence type="ECO:0000256" key="2">
    <source>
        <dbReference type="ARBA" id="ARBA00023180"/>
    </source>
</evidence>
<organism evidence="4 5">
    <name type="scientific">Aspergillus terreus (strain NIH 2624 / FGSC A1156)</name>
    <dbReference type="NCBI Taxonomy" id="341663"/>
    <lineage>
        <taxon>Eukaryota</taxon>
        <taxon>Fungi</taxon>
        <taxon>Dikarya</taxon>
        <taxon>Ascomycota</taxon>
        <taxon>Pezizomycotina</taxon>
        <taxon>Eurotiomycetes</taxon>
        <taxon>Eurotiomycetidae</taxon>
        <taxon>Eurotiales</taxon>
        <taxon>Aspergillaceae</taxon>
        <taxon>Aspergillus</taxon>
        <taxon>Aspergillus subgen. Circumdati</taxon>
    </lineage>
</organism>
<dbReference type="InterPro" id="IPR012132">
    <property type="entry name" value="GMC_OxRdtase"/>
</dbReference>
<gene>
    <name evidence="4" type="ORF">ATEG_07855</name>
</gene>
<dbReference type="eggNOG" id="KOG1238">
    <property type="taxonomic scope" value="Eukaryota"/>
</dbReference>
<dbReference type="HOGENOM" id="CLU_002865_6_3_1"/>
<dbReference type="Pfam" id="PF00732">
    <property type="entry name" value="GMC_oxred_N"/>
    <property type="match status" value="1"/>
</dbReference>
<proteinExistence type="inferred from homology"/>
<dbReference type="GO" id="GO:0044550">
    <property type="term" value="P:secondary metabolite biosynthetic process"/>
    <property type="evidence" value="ECO:0007669"/>
    <property type="project" value="TreeGrafter"/>
</dbReference>
<dbReference type="PIRSF" id="PIRSF000137">
    <property type="entry name" value="Alcohol_oxidase"/>
    <property type="match status" value="1"/>
</dbReference>
<dbReference type="AlphaFoldDB" id="Q0CEM9"/>
<dbReference type="Pfam" id="PF05199">
    <property type="entry name" value="GMC_oxred_C"/>
    <property type="match status" value="1"/>
</dbReference>
<dbReference type="Gene3D" id="3.50.50.60">
    <property type="entry name" value="FAD/NAD(P)-binding domain"/>
    <property type="match status" value="1"/>
</dbReference>
<dbReference type="Gene3D" id="3.30.560.10">
    <property type="entry name" value="Glucose Oxidase, domain 3"/>
    <property type="match status" value="1"/>
</dbReference>